<sequence length="248" mass="26579">MIAALPMYDRPENATAHDVLWAATRDALRRRGLAAPDALDRAADLWQGWTAPDLVLGQTCGLPFRSRLHDRVTLVATLDYALPDTAPGHYRSLFVTRRDEPGEIADFADRRFAFNQPDSHSGWAAAQITAAGLGFRFAPALETGDHRASALAVARGRADIAALDWITWRGIARWEAELARDLRVLGASDPAPGLPLIAAPGADTAALFEALQQAVVDLSPGDRDILGLAGVLRIPVADYLAVPTPPGP</sequence>
<gene>
    <name evidence="1" type="ORF">GCM10008024_13460</name>
    <name evidence="2" type="ORF">SAMN05444006_10635</name>
</gene>
<dbReference type="PANTHER" id="PTHR35841">
    <property type="entry name" value="PHOSPHONATES-BINDING PERIPLASMIC PROTEIN"/>
    <property type="match status" value="1"/>
</dbReference>
<dbReference type="RefSeq" id="WP_035844078.1">
    <property type="nucleotide sequence ID" value="NZ_BNAB01000005.1"/>
</dbReference>
<dbReference type="AlphaFoldDB" id="A0AAN4ZYT5"/>
<dbReference type="EMBL" id="FNOB01000006">
    <property type="protein sequence ID" value="SDW70370.1"/>
    <property type="molecule type" value="Genomic_DNA"/>
</dbReference>
<accession>A0AAN4ZYT5</accession>
<reference evidence="1" key="1">
    <citation type="journal article" date="2014" name="Int. J. Syst. Evol. Microbiol.">
        <title>Complete genome sequence of Corynebacterium casei LMG S-19264T (=DSM 44701T), isolated from a smear-ripened cheese.</title>
        <authorList>
            <consortium name="US DOE Joint Genome Institute (JGI-PGF)"/>
            <person name="Walter F."/>
            <person name="Albersmeier A."/>
            <person name="Kalinowski J."/>
            <person name="Ruckert C."/>
        </authorList>
    </citation>
    <scope>NUCLEOTIDE SEQUENCE</scope>
    <source>
        <strain evidence="1">CGMCC 1.10859</strain>
    </source>
</reference>
<organism evidence="1 4">
    <name type="scientific">Allgaiera indica</name>
    <dbReference type="NCBI Taxonomy" id="765699"/>
    <lineage>
        <taxon>Bacteria</taxon>
        <taxon>Pseudomonadati</taxon>
        <taxon>Pseudomonadota</taxon>
        <taxon>Alphaproteobacteria</taxon>
        <taxon>Rhodobacterales</taxon>
        <taxon>Paracoccaceae</taxon>
        <taxon>Allgaiera</taxon>
    </lineage>
</organism>
<dbReference type="Gene3D" id="3.40.190.10">
    <property type="entry name" value="Periplasmic binding protein-like II"/>
    <property type="match status" value="1"/>
</dbReference>
<keyword evidence="3" id="KW-1185">Reference proteome</keyword>
<dbReference type="PANTHER" id="PTHR35841:SF1">
    <property type="entry name" value="PHOSPHONATES-BINDING PERIPLASMIC PROTEIN"/>
    <property type="match status" value="1"/>
</dbReference>
<comment type="caution">
    <text evidence="1">The sequence shown here is derived from an EMBL/GenBank/DDBJ whole genome shotgun (WGS) entry which is preliminary data.</text>
</comment>
<dbReference type="SUPFAM" id="SSF53850">
    <property type="entry name" value="Periplasmic binding protein-like II"/>
    <property type="match status" value="1"/>
</dbReference>
<evidence type="ECO:0000313" key="1">
    <source>
        <dbReference type="EMBL" id="GHE00776.1"/>
    </source>
</evidence>
<evidence type="ECO:0000313" key="4">
    <source>
        <dbReference type="Proteomes" id="UP000634647"/>
    </source>
</evidence>
<dbReference type="Proteomes" id="UP000199541">
    <property type="component" value="Unassembled WGS sequence"/>
</dbReference>
<reference evidence="2 3" key="2">
    <citation type="submission" date="2016-10" db="EMBL/GenBank/DDBJ databases">
        <authorList>
            <person name="Varghese N."/>
            <person name="Submissions S."/>
        </authorList>
    </citation>
    <scope>NUCLEOTIDE SEQUENCE [LARGE SCALE GENOMIC DNA]</scope>
    <source>
        <strain evidence="2 3">DSM 24802</strain>
    </source>
</reference>
<dbReference type="Proteomes" id="UP000634647">
    <property type="component" value="Unassembled WGS sequence"/>
</dbReference>
<name>A0AAN4ZYT5_9RHOB</name>
<protein>
    <submittedName>
        <fullName evidence="2">ABC transporter, phosphonate, substrate-binding protein</fullName>
    </submittedName>
</protein>
<proteinExistence type="predicted"/>
<reference evidence="1" key="3">
    <citation type="submission" date="2023-06" db="EMBL/GenBank/DDBJ databases">
        <authorList>
            <person name="Sun Q."/>
            <person name="Zhou Y."/>
        </authorList>
    </citation>
    <scope>NUCLEOTIDE SEQUENCE</scope>
    <source>
        <strain evidence="1">CGMCC 1.10859</strain>
    </source>
</reference>
<dbReference type="EMBL" id="BNAB01000005">
    <property type="protein sequence ID" value="GHE00776.1"/>
    <property type="molecule type" value="Genomic_DNA"/>
</dbReference>
<dbReference type="Pfam" id="PF12974">
    <property type="entry name" value="Phosphonate-bd"/>
    <property type="match status" value="1"/>
</dbReference>
<evidence type="ECO:0000313" key="2">
    <source>
        <dbReference type="EMBL" id="SDW70370.1"/>
    </source>
</evidence>
<evidence type="ECO:0000313" key="3">
    <source>
        <dbReference type="Proteomes" id="UP000199541"/>
    </source>
</evidence>